<dbReference type="Proteomes" id="UP000216913">
    <property type="component" value="Unassembled WGS sequence"/>
</dbReference>
<evidence type="ECO:0000313" key="1">
    <source>
        <dbReference type="EMBL" id="OZI49060.1"/>
    </source>
</evidence>
<organism evidence="1 2">
    <name type="scientific">Bordetella genomosp. 5</name>
    <dbReference type="NCBI Taxonomy" id="1395608"/>
    <lineage>
        <taxon>Bacteria</taxon>
        <taxon>Pseudomonadati</taxon>
        <taxon>Pseudomonadota</taxon>
        <taxon>Betaproteobacteria</taxon>
        <taxon>Burkholderiales</taxon>
        <taxon>Alcaligenaceae</taxon>
        <taxon>Bordetella</taxon>
    </lineage>
</organism>
<evidence type="ECO:0000313" key="2">
    <source>
        <dbReference type="Proteomes" id="UP000216913"/>
    </source>
</evidence>
<dbReference type="OrthoDB" id="8665869at2"/>
<name>A0A261TJ53_9BORD</name>
<sequence length="254" mass="26614">MTALPPAREGYWYDATDPRTELVREGARVRRAASGPPWIVVDQHIASITIGSHWPGRLWRVRVTVLGDMSGLVAEPGYWRASEIELIDALPLSALFGPHGDAVLDVLARIESLSVAQATALSNANALAPDAEAAYGRAWAHWSEGTPASAATPAQDWAGTLAASSRGGAARSPVHGGFLLIHGQLWKRAQAIGGADAILRTEDEDGEIEESLAAPWDGACSALLHAAMARGAPGLVPAADSTTLTRAFDTVFGG</sequence>
<accession>A0A261TJ53</accession>
<reference evidence="1 2" key="1">
    <citation type="submission" date="2017-05" db="EMBL/GenBank/DDBJ databases">
        <title>Complete and WGS of Bordetella genogroups.</title>
        <authorList>
            <person name="Spilker T."/>
            <person name="LiPuma J."/>
        </authorList>
    </citation>
    <scope>NUCLEOTIDE SEQUENCE [LARGE SCALE GENOMIC DNA]</scope>
    <source>
        <strain evidence="1 2">AU10456</strain>
    </source>
</reference>
<comment type="caution">
    <text evidence="1">The sequence shown here is derived from an EMBL/GenBank/DDBJ whole genome shotgun (WGS) entry which is preliminary data.</text>
</comment>
<dbReference type="RefSeq" id="WP_094801531.1">
    <property type="nucleotide sequence ID" value="NZ_NEVP01000009.1"/>
</dbReference>
<gene>
    <name evidence="1" type="ORF">CAL25_15675</name>
</gene>
<keyword evidence="2" id="KW-1185">Reference proteome</keyword>
<proteinExistence type="predicted"/>
<dbReference type="AlphaFoldDB" id="A0A261TJ53"/>
<protein>
    <submittedName>
        <fullName evidence="1">Uncharacterized protein</fullName>
    </submittedName>
</protein>
<dbReference type="EMBL" id="NEVP01000009">
    <property type="protein sequence ID" value="OZI49060.1"/>
    <property type="molecule type" value="Genomic_DNA"/>
</dbReference>